<evidence type="ECO:0000313" key="1">
    <source>
        <dbReference type="EMBL" id="ANQ06222.1"/>
    </source>
</evidence>
<sequence>MHSILSGYSNREQYLYKIIRAWCYIGETGRRINKISDYCLIFYYWLGKILIDELKVNSFQDTMGRIYNALATVHPIHECKIIYSDITQEQFKHLEKLACYDLDKANIEKGIGDTKCQTYRGRYRQCLQNVEEAYNSMKEECAYNNDEGYCTKFQENLHRDGHFQNQNNNHHHPNQHDQKVLKRVKPLFSLLQVVRKLLQKVLPDKMLLLHLVERLLNHLIRSILLLRTRYKLIHRNLEQISH</sequence>
<dbReference type="OrthoDB" id="383226at2759"/>
<name>A0A1B1DTZ2_9APIC</name>
<gene>
    <name evidence="1" type="ORF">PCOAH_00004860</name>
</gene>
<dbReference type="Proteomes" id="UP000092716">
    <property type="component" value="Chromosome 3"/>
</dbReference>
<organism evidence="1 2">
    <name type="scientific">Plasmodium coatneyi</name>
    <dbReference type="NCBI Taxonomy" id="208452"/>
    <lineage>
        <taxon>Eukaryota</taxon>
        <taxon>Sar</taxon>
        <taxon>Alveolata</taxon>
        <taxon>Apicomplexa</taxon>
        <taxon>Aconoidasida</taxon>
        <taxon>Haemosporida</taxon>
        <taxon>Plasmodiidae</taxon>
        <taxon>Plasmodium</taxon>
    </lineage>
</organism>
<protein>
    <submittedName>
        <fullName evidence="1">KIR protein</fullName>
    </submittedName>
</protein>
<dbReference type="AlphaFoldDB" id="A0A1B1DTZ2"/>
<dbReference type="KEGG" id="pcot:PCOAH_00004860"/>
<accession>A0A1B1DTZ2</accession>
<dbReference type="RefSeq" id="XP_019912917.1">
    <property type="nucleotide sequence ID" value="XM_020057301.1"/>
</dbReference>
<reference evidence="2" key="1">
    <citation type="submission" date="2016-06" db="EMBL/GenBank/DDBJ databases">
        <title>First high quality genome sequence of Plasmodium coatneyi using continuous long reads from single molecule, real-time sequencing.</title>
        <authorList>
            <person name="Chien J.-T."/>
            <person name="Pakala S.B."/>
            <person name="Geraldo J.A."/>
            <person name="Lapp S.A."/>
            <person name="Barnwell J.W."/>
            <person name="Kissinger J.C."/>
            <person name="Galinski M.R."/>
            <person name="Humphrey J.C."/>
        </authorList>
    </citation>
    <scope>NUCLEOTIDE SEQUENCE [LARGE SCALE GENOMIC DNA]</scope>
    <source>
        <strain evidence="2">Hackeri</strain>
    </source>
</reference>
<keyword evidence="2" id="KW-1185">Reference proteome</keyword>
<dbReference type="EMBL" id="CP016241">
    <property type="protein sequence ID" value="ANQ06222.1"/>
    <property type="molecule type" value="Genomic_DNA"/>
</dbReference>
<evidence type="ECO:0000313" key="2">
    <source>
        <dbReference type="Proteomes" id="UP000092716"/>
    </source>
</evidence>
<dbReference type="VEuPathDB" id="PlasmoDB:PCOAH_00004860"/>
<proteinExistence type="predicted"/>
<dbReference type="GeneID" id="30907209"/>